<protein>
    <submittedName>
        <fullName evidence="1">Uncharacterized protein</fullName>
    </submittedName>
</protein>
<dbReference type="PANTHER" id="PTHR11439:SF455">
    <property type="entry name" value="RLK (RECEPTOR-LIKE PROTEIN KINASE) 8, PUTATIVE-RELATED"/>
    <property type="match status" value="1"/>
</dbReference>
<dbReference type="AlphaFoldDB" id="A0AAV2FYZ4"/>
<keyword evidence="2" id="KW-1185">Reference proteome</keyword>
<evidence type="ECO:0000313" key="2">
    <source>
        <dbReference type="Proteomes" id="UP001497516"/>
    </source>
</evidence>
<dbReference type="CDD" id="cd09272">
    <property type="entry name" value="RNase_HI_RT_Ty1"/>
    <property type="match status" value="1"/>
</dbReference>
<accession>A0AAV2FYZ4</accession>
<proteinExistence type="predicted"/>
<evidence type="ECO:0000313" key="1">
    <source>
        <dbReference type="EMBL" id="CAL1403179.1"/>
    </source>
</evidence>
<sequence>MADAKPITTPCTSDLIVECVMDASAAFSDPGLYRSIVGGLQYLSFTRPDISFVVNHVSQYQQAPKEVHWSAVKRILRYLQGTITRGLVFNRSSSLHVHGYYDASFASCPQDRKSVTSFAVFLESNLVSWSTRKQKSVARSSTESEYRALATLACEVI</sequence>
<reference evidence="1 2" key="1">
    <citation type="submission" date="2024-04" db="EMBL/GenBank/DDBJ databases">
        <authorList>
            <person name="Fracassetti M."/>
        </authorList>
    </citation>
    <scope>NUCLEOTIDE SEQUENCE [LARGE SCALE GENOMIC DNA]</scope>
</reference>
<dbReference type="Proteomes" id="UP001497516">
    <property type="component" value="Chromosome 7"/>
</dbReference>
<organism evidence="1 2">
    <name type="scientific">Linum trigynum</name>
    <dbReference type="NCBI Taxonomy" id="586398"/>
    <lineage>
        <taxon>Eukaryota</taxon>
        <taxon>Viridiplantae</taxon>
        <taxon>Streptophyta</taxon>
        <taxon>Embryophyta</taxon>
        <taxon>Tracheophyta</taxon>
        <taxon>Spermatophyta</taxon>
        <taxon>Magnoliopsida</taxon>
        <taxon>eudicotyledons</taxon>
        <taxon>Gunneridae</taxon>
        <taxon>Pentapetalae</taxon>
        <taxon>rosids</taxon>
        <taxon>fabids</taxon>
        <taxon>Malpighiales</taxon>
        <taxon>Linaceae</taxon>
        <taxon>Linum</taxon>
    </lineage>
</organism>
<name>A0AAV2FYZ4_9ROSI</name>
<dbReference type="EMBL" id="OZ034820">
    <property type="protein sequence ID" value="CAL1403179.1"/>
    <property type="molecule type" value="Genomic_DNA"/>
</dbReference>
<gene>
    <name evidence="1" type="ORF">LTRI10_LOCUS43127</name>
</gene>
<dbReference type="PANTHER" id="PTHR11439">
    <property type="entry name" value="GAG-POL-RELATED RETROTRANSPOSON"/>
    <property type="match status" value="1"/>
</dbReference>